<evidence type="ECO:0000313" key="2">
    <source>
        <dbReference type="Proteomes" id="UP000823388"/>
    </source>
</evidence>
<gene>
    <name evidence="1" type="ORF">PVAP13_3KG484129</name>
</gene>
<evidence type="ECO:0000313" key="1">
    <source>
        <dbReference type="EMBL" id="KAG2626872.1"/>
    </source>
</evidence>
<keyword evidence="2" id="KW-1185">Reference proteome</keyword>
<accession>A0A8T0UR53</accession>
<protein>
    <submittedName>
        <fullName evidence="1">Uncharacterized protein</fullName>
    </submittedName>
</protein>
<dbReference type="AlphaFoldDB" id="A0A8T0UR53"/>
<proteinExistence type="predicted"/>
<dbReference type="EMBL" id="CM029041">
    <property type="protein sequence ID" value="KAG2626872.1"/>
    <property type="molecule type" value="Genomic_DNA"/>
</dbReference>
<dbReference type="Proteomes" id="UP000823388">
    <property type="component" value="Chromosome 3K"/>
</dbReference>
<reference evidence="1" key="1">
    <citation type="submission" date="2020-05" db="EMBL/GenBank/DDBJ databases">
        <title>WGS assembly of Panicum virgatum.</title>
        <authorList>
            <person name="Lovell J.T."/>
            <person name="Jenkins J."/>
            <person name="Shu S."/>
            <person name="Juenger T.E."/>
            <person name="Schmutz J."/>
        </authorList>
    </citation>
    <scope>NUCLEOTIDE SEQUENCE</scope>
    <source>
        <strain evidence="1">AP13</strain>
    </source>
</reference>
<comment type="caution">
    <text evidence="1">The sequence shown here is derived from an EMBL/GenBank/DDBJ whole genome shotgun (WGS) entry which is preliminary data.</text>
</comment>
<organism evidence="1 2">
    <name type="scientific">Panicum virgatum</name>
    <name type="common">Blackwell switchgrass</name>
    <dbReference type="NCBI Taxonomy" id="38727"/>
    <lineage>
        <taxon>Eukaryota</taxon>
        <taxon>Viridiplantae</taxon>
        <taxon>Streptophyta</taxon>
        <taxon>Embryophyta</taxon>
        <taxon>Tracheophyta</taxon>
        <taxon>Spermatophyta</taxon>
        <taxon>Magnoliopsida</taxon>
        <taxon>Liliopsida</taxon>
        <taxon>Poales</taxon>
        <taxon>Poaceae</taxon>
        <taxon>PACMAD clade</taxon>
        <taxon>Panicoideae</taxon>
        <taxon>Panicodae</taxon>
        <taxon>Paniceae</taxon>
        <taxon>Panicinae</taxon>
        <taxon>Panicum</taxon>
        <taxon>Panicum sect. Hiantes</taxon>
    </lineage>
</organism>
<sequence length="103" mass="10378">MTRARVTWFPPPGHPPHVQCLPRQIVLDLSPAPAPLPCLCLHAGSSVLLHAPAVDHGRRGHRPAAATLAVAGSATELAGGACGLAAPIGGTGHSGGTQLLRPL</sequence>
<name>A0A8T0UR53_PANVG</name>